<reference evidence="9" key="1">
    <citation type="submission" date="2016-10" db="EMBL/GenBank/DDBJ databases">
        <authorList>
            <person name="de Groot N.N."/>
        </authorList>
    </citation>
    <scope>NUCLEOTIDE SEQUENCE</scope>
</reference>
<dbReference type="GO" id="GO:0030428">
    <property type="term" value="C:cell septum"/>
    <property type="evidence" value="ECO:0007669"/>
    <property type="project" value="TreeGrafter"/>
</dbReference>
<evidence type="ECO:0000256" key="2">
    <source>
        <dbReference type="ARBA" id="ARBA00022618"/>
    </source>
</evidence>
<organism evidence="9">
    <name type="scientific">hydrothermal vent metagenome</name>
    <dbReference type="NCBI Taxonomy" id="652676"/>
    <lineage>
        <taxon>unclassified sequences</taxon>
        <taxon>metagenomes</taxon>
        <taxon>ecological metagenomes</taxon>
    </lineage>
</organism>
<dbReference type="Pfam" id="PF04977">
    <property type="entry name" value="DivIC"/>
    <property type="match status" value="1"/>
</dbReference>
<keyword evidence="1" id="KW-1003">Cell membrane</keyword>
<keyword evidence="7" id="KW-0175">Coiled coil</keyword>
<evidence type="ECO:0000256" key="7">
    <source>
        <dbReference type="SAM" id="Coils"/>
    </source>
</evidence>
<evidence type="ECO:0008006" key="10">
    <source>
        <dbReference type="Google" id="ProtNLM"/>
    </source>
</evidence>
<feature type="transmembrane region" description="Helical" evidence="8">
    <location>
        <begin position="20"/>
        <end position="41"/>
    </location>
</feature>
<dbReference type="PANTHER" id="PTHR37485:SF1">
    <property type="entry name" value="CELL DIVISION PROTEIN FTSB"/>
    <property type="match status" value="1"/>
</dbReference>
<keyword evidence="5 8" id="KW-0472">Membrane</keyword>
<evidence type="ECO:0000256" key="5">
    <source>
        <dbReference type="ARBA" id="ARBA00023136"/>
    </source>
</evidence>
<accession>A0A1W1D802</accession>
<evidence type="ECO:0000256" key="1">
    <source>
        <dbReference type="ARBA" id="ARBA00022475"/>
    </source>
</evidence>
<gene>
    <name evidence="9" type="ORF">MNB_SUP05-4-381</name>
</gene>
<dbReference type="EMBL" id="FPHR01000006">
    <property type="protein sequence ID" value="SFV76714.1"/>
    <property type="molecule type" value="Genomic_DNA"/>
</dbReference>
<evidence type="ECO:0000256" key="8">
    <source>
        <dbReference type="SAM" id="Phobius"/>
    </source>
</evidence>
<proteinExistence type="predicted"/>
<keyword evidence="3 8" id="KW-0812">Transmembrane</keyword>
<keyword evidence="2" id="KW-0132">Cell division</keyword>
<keyword evidence="6" id="KW-0131">Cell cycle</keyword>
<evidence type="ECO:0000256" key="3">
    <source>
        <dbReference type="ARBA" id="ARBA00022692"/>
    </source>
</evidence>
<evidence type="ECO:0000313" key="9">
    <source>
        <dbReference type="EMBL" id="SFV76714.1"/>
    </source>
</evidence>
<evidence type="ECO:0000256" key="6">
    <source>
        <dbReference type="ARBA" id="ARBA00023306"/>
    </source>
</evidence>
<dbReference type="GO" id="GO:0043093">
    <property type="term" value="P:FtsZ-dependent cytokinesis"/>
    <property type="evidence" value="ECO:0007669"/>
    <property type="project" value="TreeGrafter"/>
</dbReference>
<sequence>MNIKSHLRPVIGLIKKPNNLFGFFYRHWFSLVLIVILITLFRQNFISNNFPFDIYDKQNLLIQSIADNKQLEQENIQLKLESAAKSDDKLEILESMARQKFGLIKSGERYYQFNISEQNQ</sequence>
<dbReference type="InterPro" id="IPR023081">
    <property type="entry name" value="Cell_div_FtsB"/>
</dbReference>
<dbReference type="PANTHER" id="PTHR37485">
    <property type="entry name" value="CELL DIVISION PROTEIN FTSB"/>
    <property type="match status" value="1"/>
</dbReference>
<keyword evidence="4 8" id="KW-1133">Transmembrane helix</keyword>
<name>A0A1W1D802_9ZZZZ</name>
<evidence type="ECO:0000256" key="4">
    <source>
        <dbReference type="ARBA" id="ARBA00022989"/>
    </source>
</evidence>
<feature type="coiled-coil region" evidence="7">
    <location>
        <begin position="61"/>
        <end position="88"/>
    </location>
</feature>
<protein>
    <recommendedName>
        <fullName evidence="10">Cell division protein DivIC (FtsB), stabilizes FtsL against RasP cleavage</fullName>
    </recommendedName>
</protein>
<dbReference type="AlphaFoldDB" id="A0A1W1D802"/>
<dbReference type="InterPro" id="IPR007060">
    <property type="entry name" value="FtsL/DivIC"/>
</dbReference>